<gene>
    <name evidence="1" type="ORF">PENSOL_c029G02044</name>
</gene>
<evidence type="ECO:0000313" key="2">
    <source>
        <dbReference type="Proteomes" id="UP000191612"/>
    </source>
</evidence>
<name>A0A1V6QY37_9EURO</name>
<dbReference type="AlphaFoldDB" id="A0A1V6QY37"/>
<keyword evidence="2" id="KW-1185">Reference proteome</keyword>
<dbReference type="Proteomes" id="UP000191612">
    <property type="component" value="Unassembled WGS sequence"/>
</dbReference>
<reference evidence="2" key="1">
    <citation type="journal article" date="2017" name="Nat. Microbiol.">
        <title>Global analysis of biosynthetic gene clusters reveals vast potential of secondary metabolite production in Penicillium species.</title>
        <authorList>
            <person name="Nielsen J.C."/>
            <person name="Grijseels S."/>
            <person name="Prigent S."/>
            <person name="Ji B."/>
            <person name="Dainat J."/>
            <person name="Nielsen K.F."/>
            <person name="Frisvad J.C."/>
            <person name="Workman M."/>
            <person name="Nielsen J."/>
        </authorList>
    </citation>
    <scope>NUCLEOTIDE SEQUENCE [LARGE SCALE GENOMIC DNA]</scope>
    <source>
        <strain evidence="2">IBT 29525</strain>
    </source>
</reference>
<organism evidence="1 2">
    <name type="scientific">Penicillium solitum</name>
    <dbReference type="NCBI Taxonomy" id="60172"/>
    <lineage>
        <taxon>Eukaryota</taxon>
        <taxon>Fungi</taxon>
        <taxon>Dikarya</taxon>
        <taxon>Ascomycota</taxon>
        <taxon>Pezizomycotina</taxon>
        <taxon>Eurotiomycetes</taxon>
        <taxon>Eurotiomycetidae</taxon>
        <taxon>Eurotiales</taxon>
        <taxon>Aspergillaceae</taxon>
        <taxon>Penicillium</taxon>
    </lineage>
</organism>
<evidence type="ECO:0000313" key="1">
    <source>
        <dbReference type="EMBL" id="OQD93977.1"/>
    </source>
</evidence>
<proteinExistence type="predicted"/>
<dbReference type="EMBL" id="MDYO01000029">
    <property type="protein sequence ID" value="OQD93977.1"/>
    <property type="molecule type" value="Genomic_DNA"/>
</dbReference>
<accession>A0A1V6QY37</accession>
<protein>
    <submittedName>
        <fullName evidence="1">Uncharacterized protein</fullName>
    </submittedName>
</protein>
<comment type="caution">
    <text evidence="1">The sequence shown here is derived from an EMBL/GenBank/DDBJ whole genome shotgun (WGS) entry which is preliminary data.</text>
</comment>
<sequence length="103" mass="11587">MSFLVIFDPGFILRGARTVKSSVVDTKRLKHHGAPSLNHQPEPNNIYPMPIDLVSPLNEDHELHQDPQVTSAVTDGPLPKLLQLGGDEFIRCFIDDIPRLRPR</sequence>